<reference evidence="2" key="1">
    <citation type="submission" date="2022-06" db="EMBL/GenBank/DDBJ databases">
        <title>Complete genome sequence of Mycobacterium pseudoshottsii NJB1907-Z4.</title>
        <authorList>
            <person name="Komine T."/>
            <person name="Fukano H."/>
            <person name="Wada S."/>
        </authorList>
    </citation>
    <scope>NUCLEOTIDE SEQUENCE</scope>
    <source>
        <strain evidence="2">NJB1907-Z4</strain>
    </source>
</reference>
<gene>
    <name evidence="2" type="ORF">NJB1907Z4_C12780</name>
</gene>
<evidence type="ECO:0000313" key="3">
    <source>
        <dbReference type="Proteomes" id="UP001058626"/>
    </source>
</evidence>
<organism evidence="2 3">
    <name type="scientific">Mycobacterium pseudoshottsii</name>
    <dbReference type="NCBI Taxonomy" id="265949"/>
    <lineage>
        <taxon>Bacteria</taxon>
        <taxon>Bacillati</taxon>
        <taxon>Actinomycetota</taxon>
        <taxon>Actinomycetes</taxon>
        <taxon>Mycobacteriales</taxon>
        <taxon>Mycobacteriaceae</taxon>
        <taxon>Mycobacterium</taxon>
        <taxon>Mycobacterium ulcerans group</taxon>
    </lineage>
</organism>
<dbReference type="AlphaFoldDB" id="A0A9N7LP89"/>
<feature type="region of interest" description="Disordered" evidence="1">
    <location>
        <begin position="75"/>
        <end position="106"/>
    </location>
</feature>
<evidence type="ECO:0000313" key="2">
    <source>
        <dbReference type="EMBL" id="BDN81063.1"/>
    </source>
</evidence>
<accession>A0A9N7LP89</accession>
<evidence type="ECO:0000256" key="1">
    <source>
        <dbReference type="SAM" id="MobiDB-lite"/>
    </source>
</evidence>
<protein>
    <submittedName>
        <fullName evidence="2">Uncharacterized protein</fullName>
    </submittedName>
</protein>
<feature type="compositionally biased region" description="Gly residues" evidence="1">
    <location>
        <begin position="88"/>
        <end position="97"/>
    </location>
</feature>
<keyword evidence="3" id="KW-1185">Reference proteome</keyword>
<name>A0A9N7LP89_9MYCO</name>
<dbReference type="Proteomes" id="UP001058626">
    <property type="component" value="Chromosome"/>
</dbReference>
<sequence>MHADNPAHRRLRIRVARQILEQRLLVTRYAVDVDGRRQHFLAREMVEKTAIADTGIALDLPQCGGVDALAEKPIQRGLDDRRAPITAGTGGCPGGGHAASSNTLEN</sequence>
<proteinExistence type="predicted"/>
<dbReference type="EMBL" id="AP026367">
    <property type="protein sequence ID" value="BDN81063.1"/>
    <property type="molecule type" value="Genomic_DNA"/>
</dbReference>